<organism evidence="2 3">
    <name type="scientific">Galerina marginata (strain CBS 339.88)</name>
    <dbReference type="NCBI Taxonomy" id="685588"/>
    <lineage>
        <taxon>Eukaryota</taxon>
        <taxon>Fungi</taxon>
        <taxon>Dikarya</taxon>
        <taxon>Basidiomycota</taxon>
        <taxon>Agaricomycotina</taxon>
        <taxon>Agaricomycetes</taxon>
        <taxon>Agaricomycetidae</taxon>
        <taxon>Agaricales</taxon>
        <taxon>Agaricineae</taxon>
        <taxon>Strophariaceae</taxon>
        <taxon>Galerina</taxon>
    </lineage>
</organism>
<feature type="compositionally biased region" description="Low complexity" evidence="1">
    <location>
        <begin position="225"/>
        <end position="244"/>
    </location>
</feature>
<proteinExistence type="predicted"/>
<dbReference type="Proteomes" id="UP000027222">
    <property type="component" value="Unassembled WGS sequence"/>
</dbReference>
<feature type="compositionally biased region" description="Low complexity" evidence="1">
    <location>
        <begin position="283"/>
        <end position="317"/>
    </location>
</feature>
<dbReference type="EMBL" id="KL142415">
    <property type="protein sequence ID" value="KDR67419.1"/>
    <property type="molecule type" value="Genomic_DNA"/>
</dbReference>
<evidence type="ECO:0000313" key="2">
    <source>
        <dbReference type="EMBL" id="KDR67419.1"/>
    </source>
</evidence>
<evidence type="ECO:0000313" key="3">
    <source>
        <dbReference type="Proteomes" id="UP000027222"/>
    </source>
</evidence>
<protein>
    <submittedName>
        <fullName evidence="2">Uncharacterized protein</fullName>
    </submittedName>
</protein>
<dbReference type="HOGENOM" id="CLU_877306_0_0_1"/>
<keyword evidence="3" id="KW-1185">Reference proteome</keyword>
<evidence type="ECO:0000256" key="1">
    <source>
        <dbReference type="SAM" id="MobiDB-lite"/>
    </source>
</evidence>
<accession>A0A067SI77</accession>
<gene>
    <name evidence="2" type="ORF">GALMADRAFT_161661</name>
</gene>
<name>A0A067SI77_GALM3</name>
<dbReference type="AlphaFoldDB" id="A0A067SI77"/>
<feature type="region of interest" description="Disordered" evidence="1">
    <location>
        <begin position="262"/>
        <end position="317"/>
    </location>
</feature>
<feature type="region of interest" description="Disordered" evidence="1">
    <location>
        <begin position="192"/>
        <end position="248"/>
    </location>
</feature>
<reference evidence="3" key="1">
    <citation type="journal article" date="2014" name="Proc. Natl. Acad. Sci. U.S.A.">
        <title>Extensive sampling of basidiomycete genomes demonstrates inadequacy of the white-rot/brown-rot paradigm for wood decay fungi.</title>
        <authorList>
            <person name="Riley R."/>
            <person name="Salamov A.A."/>
            <person name="Brown D.W."/>
            <person name="Nagy L.G."/>
            <person name="Floudas D."/>
            <person name="Held B.W."/>
            <person name="Levasseur A."/>
            <person name="Lombard V."/>
            <person name="Morin E."/>
            <person name="Otillar R."/>
            <person name="Lindquist E.A."/>
            <person name="Sun H."/>
            <person name="LaButti K.M."/>
            <person name="Schmutz J."/>
            <person name="Jabbour D."/>
            <person name="Luo H."/>
            <person name="Baker S.E."/>
            <person name="Pisabarro A.G."/>
            <person name="Walton J.D."/>
            <person name="Blanchette R.A."/>
            <person name="Henrissat B."/>
            <person name="Martin F."/>
            <person name="Cullen D."/>
            <person name="Hibbett D.S."/>
            <person name="Grigoriev I.V."/>
        </authorList>
    </citation>
    <scope>NUCLEOTIDE SEQUENCE [LARGE SCALE GENOMIC DNA]</scope>
    <source>
        <strain evidence="3">CBS 339.88</strain>
    </source>
</reference>
<feature type="compositionally biased region" description="Polar residues" evidence="1">
    <location>
        <begin position="199"/>
        <end position="224"/>
    </location>
</feature>
<sequence>MPVNEAIQAQIGRWPNYSDSDASKWLITFQLRSTRLSFLNYDLPPEFYLNFQSNSGTYTSTTNFPSVASPVHHIDKYLASDAMSTYSWGPDLANLKDDDIYHSLLTMLGRMPHDTLAEECQIIKNILGGDVHSAPSPSESVSSSDASSVLPMTPIFPISPAMIQNAEIYDTSNDEVFQGPVLHQFPQFSRPLLAPQDEAPSNQRATNQPLKGSAIPSNSFSSPASITPSYPPSGSGSTSSFRPPDSMMEDLYSKWQGMSETLARGGTITRKKTKGVQKTKIEGAAGSGSQSQRGSKARKSAATSTSAKPSRKSSSFT</sequence>